<dbReference type="InterPro" id="IPR011013">
    <property type="entry name" value="Gal_mutarotase_sf_dom"/>
</dbReference>
<dbReference type="PANTHER" id="PTHR38481:SF1">
    <property type="entry name" value="HYALURONATE LYASE"/>
    <property type="match status" value="1"/>
</dbReference>
<dbReference type="RefSeq" id="WP_285152469.1">
    <property type="nucleotide sequence ID" value="NZ_JASSPP010000001.1"/>
</dbReference>
<sequence>MSSNKIKYYEAMNGENERGWYTGDGMLYLYNGDIRQFNDEFWSTVDPYRLPGITVDKAKREDASGSVEAKKF</sequence>
<feature type="domain" description="Polysaccharide lyase family 8 central" evidence="1">
    <location>
        <begin position="1"/>
        <end position="68"/>
    </location>
</feature>
<dbReference type="Pfam" id="PF02278">
    <property type="entry name" value="Lyase_8"/>
    <property type="match status" value="1"/>
</dbReference>
<dbReference type="PANTHER" id="PTHR38481">
    <property type="entry name" value="HYALURONATE LYASE"/>
    <property type="match status" value="1"/>
</dbReference>
<dbReference type="InterPro" id="IPR014718">
    <property type="entry name" value="GH-type_carb-bd"/>
</dbReference>
<dbReference type="InterPro" id="IPR003159">
    <property type="entry name" value="Lyase_8_central_dom"/>
</dbReference>
<accession>A0ABT7HHS8</accession>
<evidence type="ECO:0000259" key="1">
    <source>
        <dbReference type="Pfam" id="PF02278"/>
    </source>
</evidence>
<proteinExistence type="predicted"/>
<name>A0ABT7HHS8_9FUSO</name>
<organism evidence="2 3">
    <name type="scientific">Sneathia sanguinegens</name>
    <dbReference type="NCBI Taxonomy" id="40543"/>
    <lineage>
        <taxon>Bacteria</taxon>
        <taxon>Fusobacteriati</taxon>
        <taxon>Fusobacteriota</taxon>
        <taxon>Fusobacteriia</taxon>
        <taxon>Fusobacteriales</taxon>
        <taxon>Leptotrichiaceae</taxon>
        <taxon>Sneathia</taxon>
    </lineage>
</organism>
<keyword evidence="2" id="KW-0456">Lyase</keyword>
<dbReference type="EMBL" id="JASSPP010000001">
    <property type="protein sequence ID" value="MDK9580070.1"/>
    <property type="molecule type" value="Genomic_DNA"/>
</dbReference>
<dbReference type="GO" id="GO:0016829">
    <property type="term" value="F:lyase activity"/>
    <property type="evidence" value="ECO:0007669"/>
    <property type="project" value="UniProtKB-KW"/>
</dbReference>
<evidence type="ECO:0000313" key="3">
    <source>
        <dbReference type="Proteomes" id="UP001225134"/>
    </source>
</evidence>
<dbReference type="Gene3D" id="2.70.98.10">
    <property type="match status" value="1"/>
</dbReference>
<evidence type="ECO:0000313" key="2">
    <source>
        <dbReference type="EMBL" id="MDK9580070.1"/>
    </source>
</evidence>
<dbReference type="InterPro" id="IPR038970">
    <property type="entry name" value="Lyase_8"/>
</dbReference>
<protein>
    <submittedName>
        <fullName evidence="2">Polysaccharide lyase family 8 super-sandwich domain-containing protein</fullName>
    </submittedName>
</protein>
<comment type="caution">
    <text evidence="2">The sequence shown here is derived from an EMBL/GenBank/DDBJ whole genome shotgun (WGS) entry which is preliminary data.</text>
</comment>
<dbReference type="SUPFAM" id="SSF74650">
    <property type="entry name" value="Galactose mutarotase-like"/>
    <property type="match status" value="1"/>
</dbReference>
<keyword evidence="3" id="KW-1185">Reference proteome</keyword>
<dbReference type="Proteomes" id="UP001225134">
    <property type="component" value="Unassembled WGS sequence"/>
</dbReference>
<gene>
    <name evidence="2" type="ORF">QQA45_00800</name>
</gene>
<reference evidence="2 3" key="1">
    <citation type="submission" date="2023-06" db="EMBL/GenBank/DDBJ databases">
        <title>Antibody response to the Sneathia vaginalis cytopathogenic toxin A during pregnancy.</title>
        <authorList>
            <person name="Mccoy Z.T."/>
            <person name="Serrano M.G."/>
            <person name="Spaine K."/>
            <person name="Edwards D.J."/>
            <person name="Buck G.A."/>
            <person name="Jefferson K."/>
        </authorList>
    </citation>
    <scope>NUCLEOTIDE SEQUENCE [LARGE SCALE GENOMIC DNA]</scope>
    <source>
        <strain evidence="2 3">CCUG 42621</strain>
    </source>
</reference>